<dbReference type="Proteomes" id="UP000241890">
    <property type="component" value="Unassembled WGS sequence"/>
</dbReference>
<dbReference type="SUPFAM" id="SSF102705">
    <property type="entry name" value="NIF3 (NGG1p interacting factor 3)-like"/>
    <property type="match status" value="1"/>
</dbReference>
<dbReference type="PANTHER" id="PTHR13799">
    <property type="entry name" value="NGG1 INTERACTING FACTOR 3"/>
    <property type="match status" value="1"/>
</dbReference>
<reference evidence="3 4" key="1">
    <citation type="submission" date="2017-12" db="EMBL/GenBank/DDBJ databases">
        <title>Sequencing, de novo assembly and annotation of complete genome of a new Thraustochytrid species, strain FCC1311.</title>
        <authorList>
            <person name="Sedici K."/>
            <person name="Godart F."/>
            <person name="Aiese Cigliano R."/>
            <person name="Sanseverino W."/>
            <person name="Barakat M."/>
            <person name="Ortet P."/>
            <person name="Marechal E."/>
            <person name="Cagnac O."/>
            <person name="Amato A."/>
        </authorList>
    </citation>
    <scope>NUCLEOTIDE SEQUENCE [LARGE SCALE GENOMIC DNA]</scope>
</reference>
<dbReference type="NCBIfam" id="TIGR00486">
    <property type="entry name" value="YbgI_SA1388"/>
    <property type="match status" value="1"/>
</dbReference>
<evidence type="ECO:0000256" key="2">
    <source>
        <dbReference type="PIRSR" id="PIRSR602678-1"/>
    </source>
</evidence>
<proteinExistence type="inferred from homology"/>
<name>A0A2R5GIV7_9STRA</name>
<feature type="binding site" evidence="2">
    <location>
        <position position="71"/>
    </location>
    <ligand>
        <name>a divalent metal cation</name>
        <dbReference type="ChEBI" id="CHEBI:60240"/>
        <label>1</label>
    </ligand>
</feature>
<feature type="binding site" evidence="2">
    <location>
        <position position="255"/>
    </location>
    <ligand>
        <name>a divalent metal cation</name>
        <dbReference type="ChEBI" id="CHEBI:60240"/>
        <label>1</label>
    </ligand>
</feature>
<dbReference type="EMBL" id="BEYU01000084">
    <property type="protein sequence ID" value="GBG30827.1"/>
    <property type="molecule type" value="Genomic_DNA"/>
</dbReference>
<keyword evidence="2" id="KW-0479">Metal-binding</keyword>
<dbReference type="OrthoDB" id="3345469at2759"/>
<organism evidence="3 4">
    <name type="scientific">Hondaea fermentalgiana</name>
    <dbReference type="NCBI Taxonomy" id="2315210"/>
    <lineage>
        <taxon>Eukaryota</taxon>
        <taxon>Sar</taxon>
        <taxon>Stramenopiles</taxon>
        <taxon>Bigyra</taxon>
        <taxon>Labyrinthulomycetes</taxon>
        <taxon>Thraustochytrida</taxon>
        <taxon>Thraustochytriidae</taxon>
        <taxon>Hondaea</taxon>
    </lineage>
</organism>
<comment type="similarity">
    <text evidence="1">Belongs to the GTP cyclohydrolase I type 2/NIF3 family.</text>
</comment>
<evidence type="ECO:0000313" key="4">
    <source>
        <dbReference type="Proteomes" id="UP000241890"/>
    </source>
</evidence>
<comment type="caution">
    <text evidence="3">The sequence shown here is derived from an EMBL/GenBank/DDBJ whole genome shotgun (WGS) entry which is preliminary data.</text>
</comment>
<evidence type="ECO:0000313" key="3">
    <source>
        <dbReference type="EMBL" id="GBG30827.1"/>
    </source>
</evidence>
<evidence type="ECO:0000256" key="1">
    <source>
        <dbReference type="ARBA" id="ARBA00006964"/>
    </source>
</evidence>
<protein>
    <submittedName>
        <fullName evidence="3">NIF3-like protein 1</fullName>
    </submittedName>
</protein>
<dbReference type="Gene3D" id="3.40.1390.30">
    <property type="entry name" value="NIF3 (NGG1p interacting factor 3)-like"/>
    <property type="match status" value="1"/>
</dbReference>
<keyword evidence="4" id="KW-1185">Reference proteome</keyword>
<dbReference type="PANTHER" id="PTHR13799:SF13">
    <property type="entry name" value="NIF3-LIKE PROTEIN 1"/>
    <property type="match status" value="1"/>
</dbReference>
<dbReference type="InParanoid" id="A0A2R5GIV7"/>
<dbReference type="GO" id="GO:0005739">
    <property type="term" value="C:mitochondrion"/>
    <property type="evidence" value="ECO:0007669"/>
    <property type="project" value="TreeGrafter"/>
</dbReference>
<accession>A0A2R5GIV7</accession>
<feature type="binding site" evidence="2">
    <location>
        <position position="109"/>
    </location>
    <ligand>
        <name>a divalent metal cation</name>
        <dbReference type="ChEBI" id="CHEBI:60240"/>
        <label>1</label>
    </ligand>
</feature>
<gene>
    <name evidence="3" type="ORF">FCC1311_070472</name>
</gene>
<dbReference type="InterPro" id="IPR002678">
    <property type="entry name" value="DUF34/NIF3"/>
</dbReference>
<dbReference type="InterPro" id="IPR036069">
    <property type="entry name" value="DUF34/NIF3_sf"/>
</dbReference>
<feature type="binding site" evidence="2">
    <location>
        <position position="251"/>
    </location>
    <ligand>
        <name>a divalent metal cation</name>
        <dbReference type="ChEBI" id="CHEBI:60240"/>
        <label>1</label>
    </ligand>
</feature>
<dbReference type="Pfam" id="PF01784">
    <property type="entry name" value="DUF34_NIF3"/>
    <property type="match status" value="1"/>
</dbReference>
<dbReference type="AlphaFoldDB" id="A0A2R5GIV7"/>
<dbReference type="FunFam" id="3.40.1390.30:FF:000001">
    <property type="entry name" value="GTP cyclohydrolase 1 type 2"/>
    <property type="match status" value="1"/>
</dbReference>
<dbReference type="GO" id="GO:0046872">
    <property type="term" value="F:metal ion binding"/>
    <property type="evidence" value="ECO:0007669"/>
    <property type="project" value="UniProtKB-KW"/>
</dbReference>
<sequence>MAQGYRRRLQAELERLFPLKLAESWDNTGLLVDPGAEPAEERSGILLTNDLTEAVVQEAVDLNVGFIYTYHPMPFRGQKRLTQEDATQRIVTRCIREDIVVYSPHTACDNAFGGVNDWLAASFGSDAQVKPVVALEGDGIAAGSGRGRRITLPSSRTLGQAIDDVKHHAQVPHARFAPANKLLEAGVKRDSTSVREILDSTSVKSVAVQAGSGISVLANVVDVDLWVTGEASHHDVLAANAQGVSVVLLEHSNSERAFLPTLAKRLAEACDFVPAHAIHVSKVDADPLHVV</sequence>